<dbReference type="PANTHER" id="PTHR11113">
    <property type="entry name" value="N-ACETYLGLUCOSAMINE-6-PHOSPHATE DEACETYLASE"/>
    <property type="match status" value="1"/>
</dbReference>
<keyword evidence="3" id="KW-0378">Hydrolase</keyword>
<dbReference type="Pfam" id="PF13382">
    <property type="entry name" value="Adenine_deam_C"/>
    <property type="match status" value="1"/>
</dbReference>
<dbReference type="SUPFAM" id="SSF51338">
    <property type="entry name" value="Composite domain of metallo-dependent hydrolases"/>
    <property type="match status" value="1"/>
</dbReference>
<dbReference type="EC" id="3.5.4.2" evidence="2"/>
<dbReference type="RefSeq" id="WP_200760671.1">
    <property type="nucleotide sequence ID" value="NZ_AP023366.1"/>
</dbReference>
<comment type="similarity">
    <text evidence="1">Belongs to the metallo-dependent hydrolases superfamily. Adenine deaminase family.</text>
</comment>
<evidence type="ECO:0000259" key="6">
    <source>
        <dbReference type="Pfam" id="PF13382"/>
    </source>
</evidence>
<evidence type="ECO:0000313" key="7">
    <source>
        <dbReference type="EMBL" id="BCJ86694.1"/>
    </source>
</evidence>
<dbReference type="GO" id="GO:0000034">
    <property type="term" value="F:adenine deaminase activity"/>
    <property type="evidence" value="ECO:0007669"/>
    <property type="project" value="UniProtKB-EC"/>
</dbReference>
<sequence>MQQRLRPVEPDAYFAILGVAKGKVKADLYLRGATVINVYTGELQEVNVAVKGKHIAYVGMSDAMVGPETKTVDLEGRFLCPGYIEPHCHPFNTYNPTTLARFVLPRGTTAMVNDNMGLYLRVELDRFLELIEQMGTWPIKMLWSARVDPQTEAEDLRPFFAPERMKRLLAHPLVVQAGELTAWPQLLNGDTQIAENLLQTMQMGKRIEGHLPGASLETLSMLAAGGLTAEHEAMTAEEVIRRLRIGYWTTLRYSSLRPDLPEIVQGLAGYHGDTKRIMMTTDGSTPAFLAEGFTDELLRVAMNNGMDPIVAYQTVTINPATYYGLDGEIGGIAPGRLADILVLEDLREPTPIAVMAEGRWVARSGNLLESWPGVDWQTNGMGKLQVNWRVAESDFTREENLPIIHLENPAITRLLEDAGDRTVLHAALVNEHSIVEANLTGMADRMDGFACSNTASIGIFTFGRDRASMAQAVNRVLEIGGGVVIVENGQILFEMELPLAGAMAEQELEPLILQVQTLIRLLKERGHTHYDPIFTMLFISATHLPEVRLTTDGVLHVKSGHVIRPPRTRN</sequence>
<evidence type="ECO:0000256" key="4">
    <source>
        <dbReference type="ARBA" id="ARBA00047720"/>
    </source>
</evidence>
<evidence type="ECO:0000313" key="8">
    <source>
        <dbReference type="Proteomes" id="UP000593802"/>
    </source>
</evidence>
<dbReference type="InterPro" id="IPR011059">
    <property type="entry name" value="Metal-dep_hydrolase_composite"/>
</dbReference>
<dbReference type="InterPro" id="IPR032466">
    <property type="entry name" value="Metal_Hydrolase"/>
</dbReference>
<proteinExistence type="inferred from homology"/>
<dbReference type="KEGG" id="eff:skT53_16790"/>
<evidence type="ECO:0000256" key="2">
    <source>
        <dbReference type="ARBA" id="ARBA00012782"/>
    </source>
</evidence>
<evidence type="ECO:0000256" key="3">
    <source>
        <dbReference type="ARBA" id="ARBA00022801"/>
    </source>
</evidence>
<dbReference type="InterPro" id="IPR006680">
    <property type="entry name" value="Amidohydro-rel"/>
</dbReference>
<dbReference type="EMBL" id="AP023366">
    <property type="protein sequence ID" value="BCJ86694.1"/>
    <property type="molecule type" value="Genomic_DNA"/>
</dbReference>
<feature type="domain" description="Amidohydrolase-related" evidence="5">
    <location>
        <begin position="78"/>
        <end position="361"/>
    </location>
</feature>
<dbReference type="Gene3D" id="3.20.20.140">
    <property type="entry name" value="Metal-dependent hydrolases"/>
    <property type="match status" value="1"/>
</dbReference>
<accession>A0A7I8D999</accession>
<reference evidence="7 8" key="1">
    <citation type="submission" date="2020-08" db="EMBL/GenBank/DDBJ databases">
        <title>Complete Genome Sequence of Effusibacillus dendaii Strain skT53, Isolated from Farmland soil.</title>
        <authorList>
            <person name="Konishi T."/>
            <person name="Kawasaki H."/>
        </authorList>
    </citation>
    <scope>NUCLEOTIDE SEQUENCE [LARGE SCALE GENOMIC DNA]</scope>
    <source>
        <strain evidence="8">skT53</strain>
    </source>
</reference>
<evidence type="ECO:0000256" key="1">
    <source>
        <dbReference type="ARBA" id="ARBA00006773"/>
    </source>
</evidence>
<dbReference type="PANTHER" id="PTHR11113:SF6">
    <property type="entry name" value="ADENINE DEAMINASE YERA-RELATED"/>
    <property type="match status" value="1"/>
</dbReference>
<name>A0A7I8D999_9BACL</name>
<dbReference type="SUPFAM" id="SSF51556">
    <property type="entry name" value="Metallo-dependent hydrolases"/>
    <property type="match status" value="1"/>
</dbReference>
<dbReference type="AlphaFoldDB" id="A0A7I8D999"/>
<comment type="catalytic activity">
    <reaction evidence="4">
        <text>adenine + H2O + H(+) = hypoxanthine + NH4(+)</text>
        <dbReference type="Rhea" id="RHEA:23688"/>
        <dbReference type="ChEBI" id="CHEBI:15377"/>
        <dbReference type="ChEBI" id="CHEBI:15378"/>
        <dbReference type="ChEBI" id="CHEBI:16708"/>
        <dbReference type="ChEBI" id="CHEBI:17368"/>
        <dbReference type="ChEBI" id="CHEBI:28938"/>
        <dbReference type="EC" id="3.5.4.2"/>
    </reaction>
</comment>
<gene>
    <name evidence="7" type="ORF">skT53_16790</name>
</gene>
<dbReference type="Proteomes" id="UP000593802">
    <property type="component" value="Chromosome"/>
</dbReference>
<dbReference type="Gene3D" id="2.30.40.10">
    <property type="entry name" value="Urease, subunit C, domain 1"/>
    <property type="match status" value="1"/>
</dbReference>
<keyword evidence="8" id="KW-1185">Reference proteome</keyword>
<evidence type="ECO:0000259" key="5">
    <source>
        <dbReference type="Pfam" id="PF01979"/>
    </source>
</evidence>
<dbReference type="Pfam" id="PF01979">
    <property type="entry name" value="Amidohydro_1"/>
    <property type="match status" value="1"/>
</dbReference>
<organism evidence="7 8">
    <name type="scientific">Effusibacillus dendaii</name>
    <dbReference type="NCBI Taxonomy" id="2743772"/>
    <lineage>
        <taxon>Bacteria</taxon>
        <taxon>Bacillati</taxon>
        <taxon>Bacillota</taxon>
        <taxon>Bacilli</taxon>
        <taxon>Bacillales</taxon>
        <taxon>Alicyclobacillaceae</taxon>
        <taxon>Effusibacillus</taxon>
    </lineage>
</organism>
<feature type="domain" description="Adenine deaminase C-terminal" evidence="6">
    <location>
        <begin position="421"/>
        <end position="559"/>
    </location>
</feature>
<protein>
    <recommendedName>
        <fullName evidence="2">adenine deaminase</fullName>
        <ecNumber evidence="2">3.5.4.2</ecNumber>
    </recommendedName>
</protein>
<dbReference type="InterPro" id="IPR026912">
    <property type="entry name" value="Adenine_deam_C"/>
</dbReference>